<dbReference type="STRING" id="1480694.DC28_03730"/>
<feature type="domain" description="ABC transporter" evidence="3">
    <location>
        <begin position="335"/>
        <end position="544"/>
    </location>
</feature>
<dbReference type="GO" id="GO:0005524">
    <property type="term" value="F:ATP binding"/>
    <property type="evidence" value="ECO:0007669"/>
    <property type="project" value="UniProtKB-KW"/>
</dbReference>
<feature type="domain" description="ABC transporter" evidence="3">
    <location>
        <begin position="4"/>
        <end position="257"/>
    </location>
</feature>
<dbReference type="eggNOG" id="COG0488">
    <property type="taxonomic scope" value="Bacteria"/>
</dbReference>
<organism evidence="4 5">
    <name type="scientific">Spirochaeta lutea</name>
    <dbReference type="NCBI Taxonomy" id="1480694"/>
    <lineage>
        <taxon>Bacteria</taxon>
        <taxon>Pseudomonadati</taxon>
        <taxon>Spirochaetota</taxon>
        <taxon>Spirochaetia</taxon>
        <taxon>Spirochaetales</taxon>
        <taxon>Spirochaetaceae</taxon>
        <taxon>Spirochaeta</taxon>
    </lineage>
</organism>
<dbReference type="InterPro" id="IPR003593">
    <property type="entry name" value="AAA+_ATPase"/>
</dbReference>
<comment type="caution">
    <text evidence="4">The sequence shown here is derived from an EMBL/GenBank/DDBJ whole genome shotgun (WGS) entry which is preliminary data.</text>
</comment>
<dbReference type="PANTHER" id="PTHR42855:SF2">
    <property type="entry name" value="DRUG RESISTANCE ABC TRANSPORTER,ATP-BINDING PROTEIN"/>
    <property type="match status" value="1"/>
</dbReference>
<dbReference type="RefSeq" id="WP_037546062.1">
    <property type="nucleotide sequence ID" value="NZ_JNUP01000029.1"/>
</dbReference>
<dbReference type="Gene3D" id="3.40.50.300">
    <property type="entry name" value="P-loop containing nucleotide triphosphate hydrolases"/>
    <property type="match status" value="2"/>
</dbReference>
<dbReference type="InterPro" id="IPR017871">
    <property type="entry name" value="ABC_transporter-like_CS"/>
</dbReference>
<dbReference type="Pfam" id="PF00005">
    <property type="entry name" value="ABC_tran"/>
    <property type="match status" value="2"/>
</dbReference>
<proteinExistence type="predicted"/>
<keyword evidence="5" id="KW-1185">Reference proteome</keyword>
<dbReference type="InterPro" id="IPR051309">
    <property type="entry name" value="ABCF_ATPase"/>
</dbReference>
<sequence>MELITANGISLDFGAEPLLNRASLRILAQDRIGLVGPNGAGKTSLLKLLTRTDGLAPTQGSLTTMPGLRLGYAPQIPDTSGLATVEDLILRELRPFQHRLAEAEHTLAEGDPDRMDALLARYQEAMDRFEQAGGYHALDAGLAALDRLGCRLPPHRRLDSLSGGQLSLLGIAAAVIHKPHLLILDEPGNHLDFRGLSWLEGFLTNYPGAVLMVSHNRYLLDSVCTRIWHLQGGEFAAFTGSYTAFRADLARQRADREHEFRIQDRRARDLEQRVKQLRSVASSQYNPPAQVLAKLSAAKRKLSQAQETRGTRPVQDHGLGLELKAHQTSRADIAIQGTNLDLEIAGLMLLRDANFLISSGERVGIVGPNGCGKTTLLTKIMEQGSWDNPVLRIGPSMTLGYLSQIPVFNRPQGTIMDEIRSWGPLTMDQAFDLAKPFLFSYRDMDKPLGVLSGGEQNRLQFARLMYSGANLLILDEPTNHMDIPSRESIEAALDGFTGTLVTVSHDRYFLDGVVSRILAFYGDELIDHPGGFSSWFDQWGELYHD</sequence>
<evidence type="ECO:0000313" key="5">
    <source>
        <dbReference type="Proteomes" id="UP000029692"/>
    </source>
</evidence>
<evidence type="ECO:0000259" key="3">
    <source>
        <dbReference type="PROSITE" id="PS50893"/>
    </source>
</evidence>
<dbReference type="SMART" id="SM00382">
    <property type="entry name" value="AAA"/>
    <property type="match status" value="2"/>
</dbReference>
<reference evidence="4 5" key="1">
    <citation type="submission" date="2014-05" db="EMBL/GenBank/DDBJ databases">
        <title>De novo Genome Sequence of Spirocheata sp.</title>
        <authorList>
            <person name="Shivani Y."/>
            <person name="Subhash Y."/>
            <person name="Tushar L."/>
            <person name="Sasikala C."/>
            <person name="Ramana C.V."/>
        </authorList>
    </citation>
    <scope>NUCLEOTIDE SEQUENCE [LARGE SCALE GENOMIC DNA]</scope>
    <source>
        <strain evidence="4 5">JC230</strain>
    </source>
</reference>
<dbReference type="PANTHER" id="PTHR42855">
    <property type="entry name" value="ABC TRANSPORTER ATP-BINDING SUBUNIT"/>
    <property type="match status" value="1"/>
</dbReference>
<keyword evidence="2" id="KW-0067">ATP-binding</keyword>
<keyword evidence="1" id="KW-0547">Nucleotide-binding</keyword>
<dbReference type="Proteomes" id="UP000029692">
    <property type="component" value="Unassembled WGS sequence"/>
</dbReference>
<name>A0A098R0E2_9SPIO</name>
<dbReference type="PROSITE" id="PS50893">
    <property type="entry name" value="ABC_TRANSPORTER_2"/>
    <property type="match status" value="2"/>
</dbReference>
<dbReference type="PROSITE" id="PS00211">
    <property type="entry name" value="ABC_TRANSPORTER_1"/>
    <property type="match status" value="2"/>
</dbReference>
<evidence type="ECO:0000256" key="1">
    <source>
        <dbReference type="ARBA" id="ARBA00022741"/>
    </source>
</evidence>
<evidence type="ECO:0000313" key="4">
    <source>
        <dbReference type="EMBL" id="KGE73394.1"/>
    </source>
</evidence>
<dbReference type="InterPro" id="IPR003439">
    <property type="entry name" value="ABC_transporter-like_ATP-bd"/>
</dbReference>
<dbReference type="CDD" id="cd03221">
    <property type="entry name" value="ABCF_EF-3"/>
    <property type="match status" value="2"/>
</dbReference>
<dbReference type="GO" id="GO:0016887">
    <property type="term" value="F:ATP hydrolysis activity"/>
    <property type="evidence" value="ECO:0007669"/>
    <property type="project" value="InterPro"/>
</dbReference>
<dbReference type="SUPFAM" id="SSF52540">
    <property type="entry name" value="P-loop containing nucleoside triphosphate hydrolases"/>
    <property type="match status" value="2"/>
</dbReference>
<gene>
    <name evidence="4" type="ORF">DC28_03730</name>
</gene>
<protein>
    <recommendedName>
        <fullName evidence="3">ABC transporter domain-containing protein</fullName>
    </recommendedName>
</protein>
<evidence type="ECO:0000256" key="2">
    <source>
        <dbReference type="ARBA" id="ARBA00022840"/>
    </source>
</evidence>
<dbReference type="OrthoDB" id="9760950at2"/>
<dbReference type="FunFam" id="3.40.50.300:FF:000011">
    <property type="entry name" value="Putative ABC transporter ATP-binding component"/>
    <property type="match status" value="1"/>
</dbReference>
<dbReference type="EMBL" id="JNUP01000029">
    <property type="protein sequence ID" value="KGE73394.1"/>
    <property type="molecule type" value="Genomic_DNA"/>
</dbReference>
<accession>A0A098R0E2</accession>
<dbReference type="InterPro" id="IPR027417">
    <property type="entry name" value="P-loop_NTPase"/>
</dbReference>
<dbReference type="AlphaFoldDB" id="A0A098R0E2"/>